<name>A0A9E7SUV7_9CAUD</name>
<dbReference type="PROSITE" id="PS51257">
    <property type="entry name" value="PROKAR_LIPOPROTEIN"/>
    <property type="match status" value="1"/>
</dbReference>
<dbReference type="Gene3D" id="3.10.620.30">
    <property type="match status" value="1"/>
</dbReference>
<sequence length="250" mass="26314">MNLLRFLAPVALALGLFACTPAQPDAPSQTQVTAPISAAPCPQRKKPNIVTGVFGALTPRPQPGEGIVMEVGDIERFCNDPTVSSVLCAGGGDAALPLEQVVRIDAALRAKFYYTPDDLMFGKEDYWSSNTVCGDCEDYALTVAEMLHTAGQGGSKMALMIWAPGGTSGHATLLVETADAGVVEIGVGVYETPMPFQETRPVRLGSVLMDGDLSVDLRPGFSIWRGGAGEIFIGQDSENPDLLKTASPGQ</sequence>
<protein>
    <submittedName>
        <fullName evidence="1">Transglutaminase-like cysteine peptidase</fullName>
    </submittedName>
</protein>
<evidence type="ECO:0000313" key="1">
    <source>
        <dbReference type="EMBL" id="UTC29827.1"/>
    </source>
</evidence>
<reference evidence="1" key="1">
    <citation type="submission" date="2022-05" db="EMBL/GenBank/DDBJ databases">
        <authorList>
            <person name="Friedrich I."/>
            <person name="Poehlein A."/>
            <person name="Schneider D."/>
            <person name="Hertel R."/>
            <person name="Daniel R."/>
        </authorList>
    </citation>
    <scope>NUCLEOTIDE SEQUENCE</scope>
</reference>
<proteinExistence type="predicted"/>
<dbReference type="EMBL" id="ON529858">
    <property type="protein sequence ID" value="UTC29827.1"/>
    <property type="molecule type" value="Genomic_DNA"/>
</dbReference>
<dbReference type="InterPro" id="IPR010319">
    <property type="entry name" value="Transglutaminase-like_Cys_pept"/>
</dbReference>
<evidence type="ECO:0000313" key="2">
    <source>
        <dbReference type="Proteomes" id="UP001057427"/>
    </source>
</evidence>
<dbReference type="Pfam" id="PF06035">
    <property type="entry name" value="Peptidase_C93"/>
    <property type="match status" value="1"/>
</dbReference>
<dbReference type="Proteomes" id="UP001057427">
    <property type="component" value="Segment"/>
</dbReference>
<gene>
    <name evidence="1" type="ORF">BAJUN_01970</name>
</gene>
<accession>A0A9E7SUV7</accession>
<keyword evidence="2" id="KW-1185">Reference proteome</keyword>
<organism evidence="1 2">
    <name type="scientific">Brevundimonas phage vB_BgoS-Bajun</name>
    <dbReference type="NCBI Taxonomy" id="2948594"/>
    <lineage>
        <taxon>Viruses</taxon>
        <taxon>Duplodnaviria</taxon>
        <taxon>Heunggongvirae</taxon>
        <taxon>Uroviricota</taxon>
        <taxon>Caudoviricetes</taxon>
        <taxon>Dolichocephalovirinae</taxon>
    </lineage>
</organism>